<dbReference type="PANTHER" id="PTHR12775:SF0">
    <property type="entry name" value="REPLICATION TERMINATION FACTOR 2"/>
    <property type="match status" value="1"/>
</dbReference>
<gene>
    <name evidence="2" type="ORF">Ctob_011526</name>
</gene>
<evidence type="ECO:0000256" key="1">
    <source>
        <dbReference type="ARBA" id="ARBA00009885"/>
    </source>
</evidence>
<reference evidence="3" key="1">
    <citation type="journal article" date="2015" name="PLoS Genet.">
        <title>Genome Sequence and Transcriptome Analyses of Chrysochromulina tobin: Metabolic Tools for Enhanced Algal Fitness in the Prominent Order Prymnesiales (Haptophyceae).</title>
        <authorList>
            <person name="Hovde B.T."/>
            <person name="Deodato C.R."/>
            <person name="Hunsperger H.M."/>
            <person name="Ryken S.A."/>
            <person name="Yost W."/>
            <person name="Jha R.K."/>
            <person name="Patterson J."/>
            <person name="Monnat R.J. Jr."/>
            <person name="Barlow S.B."/>
            <person name="Starkenburg S.R."/>
            <person name="Cattolico R.A."/>
        </authorList>
    </citation>
    <scope>NUCLEOTIDE SEQUENCE</scope>
    <source>
        <strain evidence="3">CCMP291</strain>
    </source>
</reference>
<comment type="similarity">
    <text evidence="1">Belongs to the rtf2 family.</text>
</comment>
<protein>
    <submittedName>
        <fullName evidence="2">Upf0549 protein</fullName>
    </submittedName>
</protein>
<comment type="caution">
    <text evidence="2">The sequence shown here is derived from an EMBL/GenBank/DDBJ whole genome shotgun (WGS) entry which is preliminary data.</text>
</comment>
<dbReference type="GO" id="GO:0005634">
    <property type="term" value="C:nucleus"/>
    <property type="evidence" value="ECO:0007669"/>
    <property type="project" value="TreeGrafter"/>
</dbReference>
<keyword evidence="3" id="KW-1185">Reference proteome</keyword>
<dbReference type="EMBL" id="JWZX01001698">
    <property type="protein sequence ID" value="KOO32726.1"/>
    <property type="molecule type" value="Genomic_DNA"/>
</dbReference>
<sequence>MGTSGGGCHSNATKDKVSEGSARLDRARVCAASSKALKAPIVVCDLGYLLNKEDVIEHLLAKTLPPHLTHIRSLKNLHDATLHANPAYVPTSGHVQGAEDDDPPFYCPISMLPMNGRYPFVYIQPTGHVVSQRAFKQVGSRLCPITERSIGPDETIPVNPPDDERKALQERLAAKKALAADVRIYDAAVDNGATLVSSNVSAALQPWQDGLEVSVNHLFEYFTGNGNADDADLTAYLTAPLMFRPARSDQPWYAEMVLKPSAWPANSTPPSPARGFVELSVFGPLQVAVLHRSFQAPPSQSDFEACDAELRKVVAKSGQWTVDAEDRRTPTFAFYFPRDDMPPTPKGPFDIECWVVVAAAAE</sequence>
<accession>A0A0M0K1G7</accession>
<dbReference type="Gene3D" id="3.20.80.10">
    <property type="entry name" value="Regulatory factor, effector binding domain"/>
    <property type="match status" value="1"/>
</dbReference>
<dbReference type="InterPro" id="IPR011256">
    <property type="entry name" value="Reg_factor_effector_dom_sf"/>
</dbReference>
<proteinExistence type="inferred from homology"/>
<evidence type="ECO:0000313" key="2">
    <source>
        <dbReference type="EMBL" id="KOO32726.1"/>
    </source>
</evidence>
<dbReference type="PANTHER" id="PTHR12775">
    <property type="entry name" value="PROTEIN C20ORF43 HOMOLOG"/>
    <property type="match status" value="1"/>
</dbReference>
<name>A0A0M0K1G7_9EUKA</name>
<dbReference type="AlphaFoldDB" id="A0A0M0K1G7"/>
<organism evidence="2 3">
    <name type="scientific">Chrysochromulina tobinii</name>
    <dbReference type="NCBI Taxonomy" id="1460289"/>
    <lineage>
        <taxon>Eukaryota</taxon>
        <taxon>Haptista</taxon>
        <taxon>Haptophyta</taxon>
        <taxon>Prymnesiophyceae</taxon>
        <taxon>Prymnesiales</taxon>
        <taxon>Chrysochromulinaceae</taxon>
        <taxon>Chrysochromulina</taxon>
    </lineage>
</organism>
<dbReference type="Pfam" id="PF04641">
    <property type="entry name" value="Rtf2"/>
    <property type="match status" value="1"/>
</dbReference>
<dbReference type="OrthoDB" id="247013at2759"/>
<dbReference type="CDD" id="cd16653">
    <property type="entry name" value="RING-like_Rtf2"/>
    <property type="match status" value="1"/>
</dbReference>
<dbReference type="Proteomes" id="UP000037460">
    <property type="component" value="Unassembled WGS sequence"/>
</dbReference>
<dbReference type="InterPro" id="IPR027799">
    <property type="entry name" value="Rtf2_RING-finger"/>
</dbReference>
<dbReference type="InterPro" id="IPR006735">
    <property type="entry name" value="Rtf2"/>
</dbReference>
<dbReference type="GO" id="GO:0006274">
    <property type="term" value="P:DNA replication termination"/>
    <property type="evidence" value="ECO:0007669"/>
    <property type="project" value="TreeGrafter"/>
</dbReference>
<evidence type="ECO:0000313" key="3">
    <source>
        <dbReference type="Proteomes" id="UP000037460"/>
    </source>
</evidence>